<organism evidence="2 3">
    <name type="scientific">Symbiodinium microadriaticum</name>
    <name type="common">Dinoflagellate</name>
    <name type="synonym">Zooxanthella microadriatica</name>
    <dbReference type="NCBI Taxonomy" id="2951"/>
    <lineage>
        <taxon>Eukaryota</taxon>
        <taxon>Sar</taxon>
        <taxon>Alveolata</taxon>
        <taxon>Dinophyceae</taxon>
        <taxon>Suessiales</taxon>
        <taxon>Symbiodiniaceae</taxon>
        <taxon>Symbiodinium</taxon>
    </lineage>
</organism>
<dbReference type="OrthoDB" id="10310745at2759"/>
<dbReference type="AlphaFoldDB" id="A0A1Q9E8M3"/>
<feature type="compositionally biased region" description="Low complexity" evidence="1">
    <location>
        <begin position="58"/>
        <end position="67"/>
    </location>
</feature>
<evidence type="ECO:0000313" key="2">
    <source>
        <dbReference type="EMBL" id="OLQ03764.1"/>
    </source>
</evidence>
<protein>
    <submittedName>
        <fullName evidence="2">Uncharacterized protein</fullName>
    </submittedName>
</protein>
<proteinExistence type="predicted"/>
<evidence type="ECO:0000313" key="3">
    <source>
        <dbReference type="Proteomes" id="UP000186817"/>
    </source>
</evidence>
<name>A0A1Q9E8M3_SYMMI</name>
<evidence type="ECO:0000256" key="1">
    <source>
        <dbReference type="SAM" id="MobiDB-lite"/>
    </source>
</evidence>
<keyword evidence="3" id="KW-1185">Reference proteome</keyword>
<reference evidence="2 3" key="1">
    <citation type="submission" date="2016-02" db="EMBL/GenBank/DDBJ databases">
        <title>Genome analysis of coral dinoflagellate symbionts highlights evolutionary adaptations to a symbiotic lifestyle.</title>
        <authorList>
            <person name="Aranda M."/>
            <person name="Li Y."/>
            <person name="Liew Y.J."/>
            <person name="Baumgarten S."/>
            <person name="Simakov O."/>
            <person name="Wilson M."/>
            <person name="Piel J."/>
            <person name="Ashoor H."/>
            <person name="Bougouffa S."/>
            <person name="Bajic V.B."/>
            <person name="Ryu T."/>
            <person name="Ravasi T."/>
            <person name="Bayer T."/>
            <person name="Micklem G."/>
            <person name="Kim H."/>
            <person name="Bhak J."/>
            <person name="Lajeunesse T.C."/>
            <person name="Voolstra C.R."/>
        </authorList>
    </citation>
    <scope>NUCLEOTIDE SEQUENCE [LARGE SCALE GENOMIC DNA]</scope>
    <source>
        <strain evidence="2 3">CCMP2467</strain>
    </source>
</reference>
<feature type="region of interest" description="Disordered" evidence="1">
    <location>
        <begin position="1"/>
        <end position="126"/>
    </location>
</feature>
<dbReference type="Proteomes" id="UP000186817">
    <property type="component" value="Unassembled WGS sequence"/>
</dbReference>
<comment type="caution">
    <text evidence="2">The sequence shown here is derived from an EMBL/GenBank/DDBJ whole genome shotgun (WGS) entry which is preliminary data.</text>
</comment>
<sequence>MPPVGSNPIPEPEHDTSSDSEVEDERAASPIPLPPSTQELPEAVTEALSMTLEPLPQDASSSSGAADDWTDVRSSLPNGDLVSRENSPLRTSAHDEKMQEASFVKMKSSISDENEVLADSLDELAP</sequence>
<feature type="compositionally biased region" description="Acidic residues" evidence="1">
    <location>
        <begin position="112"/>
        <end position="126"/>
    </location>
</feature>
<gene>
    <name evidence="2" type="ORF">AK812_SmicGene13288</name>
</gene>
<accession>A0A1Q9E8M3</accession>
<dbReference type="EMBL" id="LSRX01000228">
    <property type="protein sequence ID" value="OLQ03764.1"/>
    <property type="molecule type" value="Genomic_DNA"/>
</dbReference>